<dbReference type="EMBL" id="NWUJ01000010">
    <property type="protein sequence ID" value="PFH32738.1"/>
    <property type="molecule type" value="Genomic_DNA"/>
</dbReference>
<evidence type="ECO:0000259" key="6">
    <source>
        <dbReference type="PROSITE" id="PS50011"/>
    </source>
</evidence>
<dbReference type="OrthoDB" id="4062651at2759"/>
<keyword evidence="4 5" id="KW-0067">ATP-binding</keyword>
<name>A0A2A9M2M6_BESBE</name>
<feature type="binding site" evidence="5">
    <location>
        <position position="271"/>
    </location>
    <ligand>
        <name>ATP</name>
        <dbReference type="ChEBI" id="CHEBI:30616"/>
    </ligand>
</feature>
<dbReference type="InterPro" id="IPR000719">
    <property type="entry name" value="Prot_kinase_dom"/>
</dbReference>
<dbReference type="KEGG" id="bbes:BESB_013500"/>
<dbReference type="InterPro" id="IPR017441">
    <property type="entry name" value="Protein_kinase_ATP_BS"/>
</dbReference>
<sequence>MSVVLVLCHAHHGARLSKSRAFSAESHYPSLWPLLPSTAPDRSLEALYSTVNDSRRLREEAPTTGAWLEADAAEVPQAVGEPSQRRTFLDGLRRRLGLWGRRRGDAVAASEAPAAPRRSYGRRLRQQFHHARRWLGRAIPAFGSRVSRGLQSWWSRVRRGWRGSFRQRLPPDPQADPFYFRENEPADAIIRSALKRVSRQMDEQMNKSMLVYEYDDLLVGVGWPQDEVLTVVSESNEFERQLRRGEVLGCGATGFVFPVTDVKTQQTFVMKVLRYDRNPGDFEMEFQHEAHVTELFETIKDPKQAVALLRFMVPLDVVKISGRGSTLEGASGGSRELLANKFMLMPRAFSDLSPVIVSLAYPAIRTTEFAYHTRLQLTTHIIRLVANLHDQGVIHRDMKADNFLVMEDGRILLSDFGTLVRADLQRRKTLRMPTPAGGDWPSPEVRFEFAGDAMSIGIVLHNLWCYGSQIYITNSEGQRQVVFEQCFGMPEYLEGLIRGFLNPSRTERLIALEAMQTPAFQRLDEEVSRVWPLYENEETSENAAAVSAAGDGSLETQ</sequence>
<keyword evidence="8" id="KW-1185">Reference proteome</keyword>
<dbReference type="InterPro" id="IPR027916">
    <property type="entry name" value="Kinase-like_dom_ROP"/>
</dbReference>
<dbReference type="InterPro" id="IPR011009">
    <property type="entry name" value="Kinase-like_dom_sf"/>
</dbReference>
<dbReference type="Gene3D" id="3.30.200.20">
    <property type="entry name" value="Phosphorylase Kinase, domain 1"/>
    <property type="match status" value="1"/>
</dbReference>
<feature type="domain" description="Protein kinase" evidence="6">
    <location>
        <begin position="242"/>
        <end position="520"/>
    </location>
</feature>
<protein>
    <submittedName>
        <fullName evidence="7">Rhoptry protein ROP18</fullName>
    </submittedName>
</protein>
<gene>
    <name evidence="7" type="ORF">BESB_013500</name>
</gene>
<dbReference type="PANTHER" id="PTHR48016">
    <property type="entry name" value="MAP KINASE KINASE KINASE SSK2-RELATED-RELATED"/>
    <property type="match status" value="1"/>
</dbReference>
<dbReference type="GeneID" id="40306412"/>
<dbReference type="PROSITE" id="PS50011">
    <property type="entry name" value="PROTEIN_KINASE_DOM"/>
    <property type="match status" value="1"/>
</dbReference>
<keyword evidence="2 5" id="KW-0547">Nucleotide-binding</keyword>
<evidence type="ECO:0000256" key="1">
    <source>
        <dbReference type="ARBA" id="ARBA00022679"/>
    </source>
</evidence>
<evidence type="ECO:0000256" key="3">
    <source>
        <dbReference type="ARBA" id="ARBA00022777"/>
    </source>
</evidence>
<dbReference type="InterPro" id="IPR008271">
    <property type="entry name" value="Ser/Thr_kinase_AS"/>
</dbReference>
<dbReference type="STRING" id="94643.A0A2A9M2M6"/>
<dbReference type="Gene3D" id="1.10.510.10">
    <property type="entry name" value="Transferase(Phosphotransferase) domain 1"/>
    <property type="match status" value="1"/>
</dbReference>
<dbReference type="SMART" id="SM00220">
    <property type="entry name" value="S_TKc"/>
    <property type="match status" value="1"/>
</dbReference>
<dbReference type="GO" id="GO:0004672">
    <property type="term" value="F:protein kinase activity"/>
    <property type="evidence" value="ECO:0007669"/>
    <property type="project" value="InterPro"/>
</dbReference>
<dbReference type="AlphaFoldDB" id="A0A2A9M2M6"/>
<dbReference type="InterPro" id="IPR050538">
    <property type="entry name" value="MAP_kinase_kinase_kinase"/>
</dbReference>
<dbReference type="PROSITE" id="PS00107">
    <property type="entry name" value="PROTEIN_KINASE_ATP"/>
    <property type="match status" value="1"/>
</dbReference>
<dbReference type="GO" id="GO:0005524">
    <property type="term" value="F:ATP binding"/>
    <property type="evidence" value="ECO:0007669"/>
    <property type="project" value="UniProtKB-UniRule"/>
</dbReference>
<organism evidence="7 8">
    <name type="scientific">Besnoitia besnoiti</name>
    <name type="common">Apicomplexan protozoan</name>
    <dbReference type="NCBI Taxonomy" id="94643"/>
    <lineage>
        <taxon>Eukaryota</taxon>
        <taxon>Sar</taxon>
        <taxon>Alveolata</taxon>
        <taxon>Apicomplexa</taxon>
        <taxon>Conoidasida</taxon>
        <taxon>Coccidia</taxon>
        <taxon>Eucoccidiorida</taxon>
        <taxon>Eimeriorina</taxon>
        <taxon>Sarcocystidae</taxon>
        <taxon>Besnoitia</taxon>
    </lineage>
</organism>
<dbReference type="PROSITE" id="PS00108">
    <property type="entry name" value="PROTEIN_KINASE_ST"/>
    <property type="match status" value="1"/>
</dbReference>
<dbReference type="Pfam" id="PF14531">
    <property type="entry name" value="Kinase-like"/>
    <property type="match status" value="1"/>
</dbReference>
<dbReference type="PANTHER" id="PTHR48016:SF56">
    <property type="entry name" value="MAPKK KINASE"/>
    <property type="match status" value="1"/>
</dbReference>
<evidence type="ECO:0000256" key="4">
    <source>
        <dbReference type="ARBA" id="ARBA00022840"/>
    </source>
</evidence>
<evidence type="ECO:0000256" key="2">
    <source>
        <dbReference type="ARBA" id="ARBA00022741"/>
    </source>
</evidence>
<evidence type="ECO:0000313" key="7">
    <source>
        <dbReference type="EMBL" id="PFH32738.1"/>
    </source>
</evidence>
<proteinExistence type="predicted"/>
<keyword evidence="1" id="KW-0808">Transferase</keyword>
<comment type="caution">
    <text evidence="7">The sequence shown here is derived from an EMBL/GenBank/DDBJ whole genome shotgun (WGS) entry which is preliminary data.</text>
</comment>
<dbReference type="RefSeq" id="XP_029216747.1">
    <property type="nucleotide sequence ID" value="XM_029360080.1"/>
</dbReference>
<accession>A0A2A9M2M6</accession>
<dbReference type="Proteomes" id="UP000224006">
    <property type="component" value="Chromosome IX"/>
</dbReference>
<keyword evidence="3" id="KW-0418">Kinase</keyword>
<evidence type="ECO:0000313" key="8">
    <source>
        <dbReference type="Proteomes" id="UP000224006"/>
    </source>
</evidence>
<reference evidence="7 8" key="1">
    <citation type="submission" date="2017-09" db="EMBL/GenBank/DDBJ databases">
        <title>Genome sequencing of Besnoitia besnoiti strain Bb-Ger1.</title>
        <authorList>
            <person name="Schares G."/>
            <person name="Venepally P."/>
            <person name="Lorenzi H.A."/>
        </authorList>
    </citation>
    <scope>NUCLEOTIDE SEQUENCE [LARGE SCALE GENOMIC DNA]</scope>
    <source>
        <strain evidence="7 8">Bb-Ger1</strain>
    </source>
</reference>
<dbReference type="SUPFAM" id="SSF56112">
    <property type="entry name" value="Protein kinase-like (PK-like)"/>
    <property type="match status" value="1"/>
</dbReference>
<dbReference type="VEuPathDB" id="ToxoDB:BESB_013500"/>
<evidence type="ECO:0000256" key="5">
    <source>
        <dbReference type="PROSITE-ProRule" id="PRU10141"/>
    </source>
</evidence>